<organism evidence="2 3">
    <name type="scientific">Arachis hypogaea</name>
    <name type="common">Peanut</name>
    <dbReference type="NCBI Taxonomy" id="3818"/>
    <lineage>
        <taxon>Eukaryota</taxon>
        <taxon>Viridiplantae</taxon>
        <taxon>Streptophyta</taxon>
        <taxon>Embryophyta</taxon>
        <taxon>Tracheophyta</taxon>
        <taxon>Spermatophyta</taxon>
        <taxon>Magnoliopsida</taxon>
        <taxon>eudicotyledons</taxon>
        <taxon>Gunneridae</taxon>
        <taxon>Pentapetalae</taxon>
        <taxon>rosids</taxon>
        <taxon>fabids</taxon>
        <taxon>Fabales</taxon>
        <taxon>Fabaceae</taxon>
        <taxon>Papilionoideae</taxon>
        <taxon>50 kb inversion clade</taxon>
        <taxon>dalbergioids sensu lato</taxon>
        <taxon>Dalbergieae</taxon>
        <taxon>Pterocarpus clade</taxon>
        <taxon>Arachis</taxon>
    </lineage>
</organism>
<evidence type="ECO:0000313" key="2">
    <source>
        <dbReference type="EMBL" id="RYR02285.1"/>
    </source>
</evidence>
<accession>A0A444YK08</accession>
<keyword evidence="3" id="KW-1185">Reference proteome</keyword>
<dbReference type="EMBL" id="SDMP01000016">
    <property type="protein sequence ID" value="RYR02285.1"/>
    <property type="molecule type" value="Genomic_DNA"/>
</dbReference>
<evidence type="ECO:0000313" key="3">
    <source>
        <dbReference type="Proteomes" id="UP000289738"/>
    </source>
</evidence>
<evidence type="ECO:0000256" key="1">
    <source>
        <dbReference type="SAM" id="MobiDB-lite"/>
    </source>
</evidence>
<proteinExistence type="predicted"/>
<dbReference type="AlphaFoldDB" id="A0A444YK08"/>
<dbReference type="Proteomes" id="UP000289738">
    <property type="component" value="Chromosome B06"/>
</dbReference>
<feature type="compositionally biased region" description="Gly residues" evidence="1">
    <location>
        <begin position="10"/>
        <end position="22"/>
    </location>
</feature>
<name>A0A444YK08_ARAHY</name>
<comment type="caution">
    <text evidence="2">The sequence shown here is derived from an EMBL/GenBank/DDBJ whole genome shotgun (WGS) entry which is preliminary data.</text>
</comment>
<sequence>MARDYNQGGSRCGGMHGDGGGSRSATTMGILGILQGTSKQALWKTSKAADKIEGIHDKSLNEVEVAAAIVYKETHVFEINHSQVEITGVVDKVAAVVPVGVGYG</sequence>
<protein>
    <submittedName>
        <fullName evidence="2">Uncharacterized protein</fullName>
    </submittedName>
</protein>
<feature type="region of interest" description="Disordered" evidence="1">
    <location>
        <begin position="1"/>
        <end position="23"/>
    </location>
</feature>
<reference evidence="2 3" key="1">
    <citation type="submission" date="2019-01" db="EMBL/GenBank/DDBJ databases">
        <title>Sequencing of cultivated peanut Arachis hypogaea provides insights into genome evolution and oil improvement.</title>
        <authorList>
            <person name="Chen X."/>
        </authorList>
    </citation>
    <scope>NUCLEOTIDE SEQUENCE [LARGE SCALE GENOMIC DNA]</scope>
    <source>
        <strain evidence="3">cv. Fuhuasheng</strain>
        <tissue evidence="2">Leaves</tissue>
    </source>
</reference>
<gene>
    <name evidence="2" type="ORF">Ahy_B06g081096</name>
</gene>